<dbReference type="NCBIfam" id="NF005718">
    <property type="entry name" value="PRK07534.1"/>
    <property type="match status" value="1"/>
</dbReference>
<keyword evidence="7" id="KW-0862">Zinc</keyword>
<organism evidence="10 11">
    <name type="scientific">Pontivivens marinum</name>
    <dbReference type="NCBI Taxonomy" id="1690039"/>
    <lineage>
        <taxon>Bacteria</taxon>
        <taxon>Pseudomonadati</taxon>
        <taxon>Pseudomonadota</taxon>
        <taxon>Alphaproteobacteria</taxon>
        <taxon>Rhodobacterales</taxon>
        <taxon>Paracoccaceae</taxon>
        <taxon>Pontivivens</taxon>
    </lineage>
</organism>
<evidence type="ECO:0000256" key="6">
    <source>
        <dbReference type="ARBA" id="ARBA00023285"/>
    </source>
</evidence>
<dbReference type="SUPFAM" id="SSF82282">
    <property type="entry name" value="Homocysteine S-methyltransferase"/>
    <property type="match status" value="1"/>
</dbReference>
<dbReference type="EMBL" id="OCTN01000002">
    <property type="protein sequence ID" value="SOH93532.1"/>
    <property type="molecule type" value="Genomic_DNA"/>
</dbReference>
<accession>A0A2C9CQJ2</accession>
<keyword evidence="6" id="KW-0170">Cobalt</keyword>
<keyword evidence="4" id="KW-0949">S-adenosyl-L-methionine</keyword>
<keyword evidence="11" id="KW-1185">Reference proteome</keyword>
<dbReference type="GO" id="GO:0046872">
    <property type="term" value="F:metal ion binding"/>
    <property type="evidence" value="ECO:0007669"/>
    <property type="project" value="UniProtKB-KW"/>
</dbReference>
<reference evidence="11" key="1">
    <citation type="submission" date="2017-09" db="EMBL/GenBank/DDBJ databases">
        <authorList>
            <person name="Varghese N."/>
            <person name="Submissions S."/>
        </authorList>
    </citation>
    <scope>NUCLEOTIDE SEQUENCE [LARGE SCALE GENOMIC DNA]</scope>
    <source>
        <strain evidence="11">C7</strain>
    </source>
</reference>
<dbReference type="GO" id="GO:0005829">
    <property type="term" value="C:cytosol"/>
    <property type="evidence" value="ECO:0007669"/>
    <property type="project" value="TreeGrafter"/>
</dbReference>
<evidence type="ECO:0000256" key="3">
    <source>
        <dbReference type="ARBA" id="ARBA00022679"/>
    </source>
</evidence>
<comment type="cofactor">
    <cofactor evidence="7">
        <name>Zn(2+)</name>
        <dbReference type="ChEBI" id="CHEBI:29105"/>
    </cofactor>
</comment>
<dbReference type="Gene3D" id="3.20.20.330">
    <property type="entry name" value="Homocysteine-binding-like domain"/>
    <property type="match status" value="1"/>
</dbReference>
<feature type="domain" description="Hcy-binding" evidence="9">
    <location>
        <begin position="3"/>
        <end position="293"/>
    </location>
</feature>
<dbReference type="PANTHER" id="PTHR45833">
    <property type="entry name" value="METHIONINE SYNTHASE"/>
    <property type="match status" value="1"/>
</dbReference>
<feature type="binding site" evidence="7">
    <location>
        <position position="278"/>
    </location>
    <ligand>
        <name>Zn(2+)</name>
        <dbReference type="ChEBI" id="CHEBI:29105"/>
    </ligand>
</feature>
<feature type="binding site" evidence="7">
    <location>
        <position position="212"/>
    </location>
    <ligand>
        <name>Zn(2+)</name>
        <dbReference type="ChEBI" id="CHEBI:29105"/>
    </ligand>
</feature>
<sequence length="338" mass="35148">MTDRLSRLLSERDWLLADGATGTNLFNMGLMSGDAPEMWNVEETAKIRALYDGAVNSGSDIFLTNSFGGNASRLKLHNAQNRVAELNKASAEIAREAADASGRDIVVAGSMGPTGELLVPVGPLTHAAAVEMFEEAGAALLAGGADVLWVETISSEEEMLAAAEACANLNAPWCGTMSFDTAGRTMMGVTSTGLSTFMNGLPHAPLAFGANCGVGASDLLRTMTGMVDAAGGSNLIAKGNAGIPKYVEGHIHYDGTPELMGQYACLARDLGAKIIGGCCGTMPEHLVAMRRALEETPVGPKPSLELIAETLGGFSSASDGTGEAAEAAPKRERRRRRS</sequence>
<dbReference type="GO" id="GO:0008705">
    <property type="term" value="F:methionine synthase activity"/>
    <property type="evidence" value="ECO:0007669"/>
    <property type="project" value="TreeGrafter"/>
</dbReference>
<evidence type="ECO:0000256" key="7">
    <source>
        <dbReference type="PROSITE-ProRule" id="PRU00333"/>
    </source>
</evidence>
<gene>
    <name evidence="10" type="ORF">SAMN06273572_102209</name>
</gene>
<dbReference type="PROSITE" id="PS50970">
    <property type="entry name" value="HCY"/>
    <property type="match status" value="1"/>
</dbReference>
<dbReference type="InterPro" id="IPR036589">
    <property type="entry name" value="HCY_dom_sf"/>
</dbReference>
<feature type="region of interest" description="Disordered" evidence="8">
    <location>
        <begin position="313"/>
        <end position="338"/>
    </location>
</feature>
<evidence type="ECO:0000256" key="1">
    <source>
        <dbReference type="ARBA" id="ARBA00010398"/>
    </source>
</evidence>
<proteinExistence type="inferred from homology"/>
<dbReference type="GO" id="GO:0050667">
    <property type="term" value="P:homocysteine metabolic process"/>
    <property type="evidence" value="ECO:0007669"/>
    <property type="project" value="TreeGrafter"/>
</dbReference>
<feature type="binding site" evidence="7">
    <location>
        <position position="279"/>
    </location>
    <ligand>
        <name>Zn(2+)</name>
        <dbReference type="ChEBI" id="CHEBI:29105"/>
    </ligand>
</feature>
<dbReference type="Proteomes" id="UP000220034">
    <property type="component" value="Unassembled WGS sequence"/>
</dbReference>
<dbReference type="InterPro" id="IPR050554">
    <property type="entry name" value="Met_Synthase/Corrinoid"/>
</dbReference>
<evidence type="ECO:0000256" key="4">
    <source>
        <dbReference type="ARBA" id="ARBA00022691"/>
    </source>
</evidence>
<dbReference type="AlphaFoldDB" id="A0A2C9CQJ2"/>
<comment type="similarity">
    <text evidence="1">Belongs to the vitamin-B12 dependent methionine synthase family.</text>
</comment>
<dbReference type="GO" id="GO:0032259">
    <property type="term" value="P:methylation"/>
    <property type="evidence" value="ECO:0007669"/>
    <property type="project" value="UniProtKB-KW"/>
</dbReference>
<evidence type="ECO:0000259" key="9">
    <source>
        <dbReference type="PROSITE" id="PS50970"/>
    </source>
</evidence>
<dbReference type="GO" id="GO:0046653">
    <property type="term" value="P:tetrahydrofolate metabolic process"/>
    <property type="evidence" value="ECO:0007669"/>
    <property type="project" value="TreeGrafter"/>
</dbReference>
<protein>
    <submittedName>
        <fullName evidence="10">5-methyltetrahydrofolate--homocysteine methyltransferase</fullName>
    </submittedName>
</protein>
<evidence type="ECO:0000313" key="10">
    <source>
        <dbReference type="EMBL" id="SOH93532.1"/>
    </source>
</evidence>
<dbReference type="InterPro" id="IPR003726">
    <property type="entry name" value="HCY_dom"/>
</dbReference>
<evidence type="ECO:0000256" key="8">
    <source>
        <dbReference type="SAM" id="MobiDB-lite"/>
    </source>
</evidence>
<keyword evidence="2 7" id="KW-0489">Methyltransferase</keyword>
<dbReference type="OrthoDB" id="9803687at2"/>
<evidence type="ECO:0000256" key="2">
    <source>
        <dbReference type="ARBA" id="ARBA00022603"/>
    </source>
</evidence>
<dbReference type="Pfam" id="PF02574">
    <property type="entry name" value="S-methyl_trans"/>
    <property type="match status" value="1"/>
</dbReference>
<dbReference type="RefSeq" id="WP_097929110.1">
    <property type="nucleotide sequence ID" value="NZ_OCTN01000002.1"/>
</dbReference>
<keyword evidence="3 7" id="KW-0808">Transferase</keyword>
<evidence type="ECO:0000313" key="11">
    <source>
        <dbReference type="Proteomes" id="UP000220034"/>
    </source>
</evidence>
<name>A0A2C9CQJ2_9RHOB</name>
<dbReference type="PANTHER" id="PTHR45833:SF1">
    <property type="entry name" value="METHIONINE SYNTHASE"/>
    <property type="match status" value="1"/>
</dbReference>
<evidence type="ECO:0000256" key="5">
    <source>
        <dbReference type="ARBA" id="ARBA00022723"/>
    </source>
</evidence>
<keyword evidence="5 7" id="KW-0479">Metal-binding</keyword>